<dbReference type="PANTHER" id="PTHR10353:SF296">
    <property type="entry name" value="6-PHOSPHO-BETA-GLUCOSIDASE"/>
    <property type="match status" value="1"/>
</dbReference>
<keyword evidence="2 5" id="KW-0378">Hydrolase</keyword>
<dbReference type="PANTHER" id="PTHR10353">
    <property type="entry name" value="GLYCOSYL HYDROLASE"/>
    <property type="match status" value="1"/>
</dbReference>
<organism evidence="5 6">
    <name type="scientific">Enterococcus faecium</name>
    <name type="common">Streptococcus faecium</name>
    <dbReference type="NCBI Taxonomy" id="1352"/>
    <lineage>
        <taxon>Bacteria</taxon>
        <taxon>Bacillati</taxon>
        <taxon>Bacillota</taxon>
        <taxon>Bacilli</taxon>
        <taxon>Lactobacillales</taxon>
        <taxon>Enterococcaceae</taxon>
        <taxon>Enterococcus</taxon>
    </lineage>
</organism>
<comment type="similarity">
    <text evidence="1 4">Belongs to the glycosyl hydrolase 1 family.</text>
</comment>
<dbReference type="Pfam" id="PF00232">
    <property type="entry name" value="Glyco_hydro_1"/>
    <property type="match status" value="1"/>
</dbReference>
<reference evidence="5 6" key="1">
    <citation type="submission" date="2018-07" db="EMBL/GenBank/DDBJ databases">
        <title>High quality draft genome sequencing of Enterococcus faecium exhibiting probiotic potential isolated from mucus of freshwater fish.</title>
        <authorList>
            <person name="El-Jeni R."/>
            <person name="Ghedira K."/>
            <person name="Abdelhak S."/>
            <person name="El-Bour M."/>
            <person name="Bouhaouala-Zahar B."/>
        </authorList>
    </citation>
    <scope>NUCLEOTIDE SEQUENCE [LARGE SCALE GENOMIC DNA]</scope>
    <source>
        <strain evidence="5 6">R.A73</strain>
    </source>
</reference>
<dbReference type="InterPro" id="IPR001360">
    <property type="entry name" value="Glyco_hydro_1"/>
</dbReference>
<dbReference type="GO" id="GO:0016052">
    <property type="term" value="P:carbohydrate catabolic process"/>
    <property type="evidence" value="ECO:0007669"/>
    <property type="project" value="TreeGrafter"/>
</dbReference>
<dbReference type="GO" id="GO:0005829">
    <property type="term" value="C:cytosol"/>
    <property type="evidence" value="ECO:0007669"/>
    <property type="project" value="TreeGrafter"/>
</dbReference>
<dbReference type="Gene3D" id="3.20.20.80">
    <property type="entry name" value="Glycosidases"/>
    <property type="match status" value="1"/>
</dbReference>
<sequence length="479" mass="54672">MKAISEEFLWGGAVAANQCEGAWNVDGKGVSVADMCTNGSVASPKRITREFEEGTMYPSRDSIDFYHRYREDIAMFAEMGFKCFRLSIAWTRIFPTGFEKEPNEEGLNFYDRVFDECLKYGIEPIVTISHYEMPFELTKQINGWASRECIDYYMNYCKAIFERYQNKVKYWITFNEMNLGAASPVGNYLSLGILNEGTETFKNQVDDLSKRFQGFHHQLVASAQAVKYAHDNYPDFKVGGMLAYINLYPLTCKPEDMRATQEKMQLMDWLCGDVLARGKYPAFSQRYFEENDIQIQKEDGDDQTLKDGCVDFIAISYYVSNCHAANPEEAMTSGNMVGGLKNPYLKASDWGWQIDPIGLRYTLNELYDRYQLPIMIAENGLGAADEVNPDGTIKDDYRIDYIKAHIEQMQEAIADGVEVFSYTPWGCIDLVSATTGEMAKRYGFIYVNKHDDGSGDLSRSKKKSFKWYQQVIATNGAKL</sequence>
<keyword evidence="3" id="KW-0326">Glycosidase</keyword>
<evidence type="ECO:0000256" key="2">
    <source>
        <dbReference type="ARBA" id="ARBA00022801"/>
    </source>
</evidence>
<evidence type="ECO:0000313" key="5">
    <source>
        <dbReference type="EMBL" id="KAA0692814.1"/>
    </source>
</evidence>
<dbReference type="PROSITE" id="PS00653">
    <property type="entry name" value="GLYCOSYL_HYDROL_F1_2"/>
    <property type="match status" value="1"/>
</dbReference>
<dbReference type="SUPFAM" id="SSF51445">
    <property type="entry name" value="(Trans)glycosidases"/>
    <property type="match status" value="1"/>
</dbReference>
<dbReference type="RefSeq" id="WP_104880820.1">
    <property type="nucleotide sequence ID" value="NZ_CAMRPW010000018.1"/>
</dbReference>
<comment type="caution">
    <text evidence="5">The sequence shown here is derived from an EMBL/GenBank/DDBJ whole genome shotgun (WGS) entry which is preliminary data.</text>
</comment>
<protein>
    <submittedName>
        <fullName evidence="5">Glycoside hydrolase family 1 protein</fullName>
    </submittedName>
</protein>
<gene>
    <name evidence="5" type="ORF">DTX73_00830</name>
</gene>
<dbReference type="InterPro" id="IPR033132">
    <property type="entry name" value="GH_1_N_CS"/>
</dbReference>
<dbReference type="PRINTS" id="PR00131">
    <property type="entry name" value="GLHYDRLASE1"/>
</dbReference>
<proteinExistence type="inferred from homology"/>
<name>A0A7V7GR56_ENTFC</name>
<dbReference type="FunFam" id="3.20.20.80:FF:000004">
    <property type="entry name" value="Beta-glucosidase 6-phospho-beta-glucosidase"/>
    <property type="match status" value="1"/>
</dbReference>
<dbReference type="AlphaFoldDB" id="A0A7V7GR56"/>
<evidence type="ECO:0000256" key="1">
    <source>
        <dbReference type="ARBA" id="ARBA00010838"/>
    </source>
</evidence>
<dbReference type="InterPro" id="IPR017853">
    <property type="entry name" value="GH"/>
</dbReference>
<evidence type="ECO:0000256" key="4">
    <source>
        <dbReference type="RuleBase" id="RU003690"/>
    </source>
</evidence>
<dbReference type="GO" id="GO:0008422">
    <property type="term" value="F:beta-glucosidase activity"/>
    <property type="evidence" value="ECO:0007669"/>
    <property type="project" value="TreeGrafter"/>
</dbReference>
<dbReference type="Proteomes" id="UP000448762">
    <property type="component" value="Unassembled WGS sequence"/>
</dbReference>
<evidence type="ECO:0000256" key="3">
    <source>
        <dbReference type="ARBA" id="ARBA00023295"/>
    </source>
</evidence>
<accession>A0A7V7GR56</accession>
<evidence type="ECO:0000313" key="6">
    <source>
        <dbReference type="Proteomes" id="UP000448762"/>
    </source>
</evidence>
<dbReference type="EMBL" id="QOVC01000001">
    <property type="protein sequence ID" value="KAA0692814.1"/>
    <property type="molecule type" value="Genomic_DNA"/>
</dbReference>